<dbReference type="EMBL" id="NBXB01000027">
    <property type="protein sequence ID" value="RFA14801.1"/>
    <property type="molecule type" value="Genomic_DNA"/>
</dbReference>
<dbReference type="GO" id="GO:0005975">
    <property type="term" value="P:carbohydrate metabolic process"/>
    <property type="evidence" value="ECO:0007669"/>
    <property type="project" value="UniProtKB-ARBA"/>
</dbReference>
<dbReference type="Pfam" id="PF05345">
    <property type="entry name" value="He_PIG"/>
    <property type="match status" value="1"/>
</dbReference>
<dbReference type="Gene3D" id="2.60.40.10">
    <property type="entry name" value="Immunoglobulins"/>
    <property type="match status" value="1"/>
</dbReference>
<dbReference type="AlphaFoldDB" id="A0A3E0VYI9"/>
<dbReference type="OrthoDB" id="5124633at2"/>
<evidence type="ECO:0000313" key="2">
    <source>
        <dbReference type="Proteomes" id="UP000256541"/>
    </source>
</evidence>
<accession>A0A3E0VYI9</accession>
<dbReference type="Proteomes" id="UP000256541">
    <property type="component" value="Unassembled WGS sequence"/>
</dbReference>
<dbReference type="GO" id="GO:0016020">
    <property type="term" value="C:membrane"/>
    <property type="evidence" value="ECO:0007669"/>
    <property type="project" value="InterPro"/>
</dbReference>
<dbReference type="GO" id="GO:0005509">
    <property type="term" value="F:calcium ion binding"/>
    <property type="evidence" value="ECO:0007669"/>
    <property type="project" value="InterPro"/>
</dbReference>
<dbReference type="InterPro" id="IPR015919">
    <property type="entry name" value="Cadherin-like_sf"/>
</dbReference>
<organism evidence="1 2">
    <name type="scientific">Subtercola boreus</name>
    <dbReference type="NCBI Taxonomy" id="120213"/>
    <lineage>
        <taxon>Bacteria</taxon>
        <taxon>Bacillati</taxon>
        <taxon>Actinomycetota</taxon>
        <taxon>Actinomycetes</taxon>
        <taxon>Micrococcales</taxon>
        <taxon>Microbacteriaceae</taxon>
        <taxon>Subtercola</taxon>
    </lineage>
</organism>
<dbReference type="SUPFAM" id="SSF49313">
    <property type="entry name" value="Cadherin-like"/>
    <property type="match status" value="1"/>
</dbReference>
<gene>
    <name evidence="1" type="ORF">B7R22_08805</name>
</gene>
<reference evidence="1 2" key="1">
    <citation type="submission" date="2017-04" db="EMBL/GenBank/DDBJ databases">
        <title>Comparative genome analysis of Subtercola boreus.</title>
        <authorList>
            <person name="Cho Y.-J."/>
            <person name="Cho A."/>
            <person name="Kim O.-S."/>
            <person name="Lee J.-I."/>
        </authorList>
    </citation>
    <scope>NUCLEOTIDE SEQUENCE [LARGE SCALE GENOMIC DNA]</scope>
    <source>
        <strain evidence="1 2">P27479</strain>
    </source>
</reference>
<dbReference type="InterPro" id="IPR013783">
    <property type="entry name" value="Ig-like_fold"/>
</dbReference>
<sequence length="481" mass="48683">MMHTYLRFENQRWSFCTINETLSVPGEHWGSPLDPEWIAVNPIIRRLPAAAAAGPMPAVAAPASVWASARALALALMLALALSVVAPAVRAEAKTLDSVVAELGSAAKPVAAATDAAGNVYVLNEGDATVSKFMPGGGLVRIFASLGASARPQGMTIDPKGYLFVACAGTDSVTRISPTGTAVAYWAYDGAGSMPRGITSDRVGNVFVSNWGTSTITRISATGAVLPVFARLDPADRPLGLTTDAAGSVYVAETQTNRVSKVLAPGAVQEAFAELPKGAGAPSGPLAVAVDPWGALSVVTSSGSVSRFAADGSLLAASVPLPPGSHRPTGVLLDAWGDAFVGDEFAPGVTVLDAAGSGAASLAAFGSGTIVRAVALSGSGLLAADYVSGSVHRIELAPTLATPPLAATVRRGVPTALDVQTTGLTPKLIVSVGVLPPGLTLDETTGRLSGSPTVLGTYAFDVVAANHWGVTAPQHEVLVVR</sequence>
<dbReference type="CDD" id="cd05819">
    <property type="entry name" value="NHL"/>
    <property type="match status" value="1"/>
</dbReference>
<dbReference type="InterPro" id="IPR011042">
    <property type="entry name" value="6-blade_b-propeller_TolB-like"/>
</dbReference>
<proteinExistence type="predicted"/>
<dbReference type="InterPro" id="IPR051344">
    <property type="entry name" value="Vgb"/>
</dbReference>
<comment type="caution">
    <text evidence="1">The sequence shown here is derived from an EMBL/GenBank/DDBJ whole genome shotgun (WGS) entry which is preliminary data.</text>
</comment>
<dbReference type="Gene3D" id="2.120.10.30">
    <property type="entry name" value="TolB, C-terminal domain"/>
    <property type="match status" value="1"/>
</dbReference>
<evidence type="ECO:0008006" key="3">
    <source>
        <dbReference type="Google" id="ProtNLM"/>
    </source>
</evidence>
<protein>
    <recommendedName>
        <fullName evidence="3">SMP-30/Gluconolactonase/LRE-like region domain-containing protein</fullName>
    </recommendedName>
</protein>
<dbReference type="Pfam" id="PF24684">
    <property type="entry name" value="Vgb_lyase"/>
    <property type="match status" value="1"/>
</dbReference>
<dbReference type="SUPFAM" id="SSF101898">
    <property type="entry name" value="NHL repeat"/>
    <property type="match status" value="2"/>
</dbReference>
<name>A0A3E0VYI9_9MICO</name>
<dbReference type="PANTHER" id="PTHR40274:SF3">
    <property type="entry name" value="VIRGINIAMYCIN B LYASE"/>
    <property type="match status" value="1"/>
</dbReference>
<evidence type="ECO:0000313" key="1">
    <source>
        <dbReference type="EMBL" id="RFA14801.1"/>
    </source>
</evidence>
<dbReference type="PANTHER" id="PTHR40274">
    <property type="entry name" value="VIRGINIAMYCIN B LYASE"/>
    <property type="match status" value="1"/>
</dbReference>